<reference evidence="2" key="1">
    <citation type="submission" date="2022-07" db="EMBL/GenBank/DDBJ databases">
        <title>Genome Sequence of Leucocoprinus birnbaumii.</title>
        <authorList>
            <person name="Buettner E."/>
        </authorList>
    </citation>
    <scope>NUCLEOTIDE SEQUENCE</scope>
    <source>
        <strain evidence="2">VT141</strain>
    </source>
</reference>
<dbReference type="Pfam" id="PF00106">
    <property type="entry name" value="adh_short"/>
    <property type="match status" value="2"/>
</dbReference>
<evidence type="ECO:0000256" key="1">
    <source>
        <dbReference type="ARBA" id="ARBA00023002"/>
    </source>
</evidence>
<dbReference type="InterPro" id="IPR002347">
    <property type="entry name" value="SDR_fam"/>
</dbReference>
<dbReference type="AlphaFoldDB" id="A0AAD5W5E9"/>
<organism evidence="2 3">
    <name type="scientific">Leucocoprinus birnbaumii</name>
    <dbReference type="NCBI Taxonomy" id="56174"/>
    <lineage>
        <taxon>Eukaryota</taxon>
        <taxon>Fungi</taxon>
        <taxon>Dikarya</taxon>
        <taxon>Basidiomycota</taxon>
        <taxon>Agaricomycotina</taxon>
        <taxon>Agaricomycetes</taxon>
        <taxon>Agaricomycetidae</taxon>
        <taxon>Agaricales</taxon>
        <taxon>Agaricineae</taxon>
        <taxon>Agaricaceae</taxon>
        <taxon>Leucocoprinus</taxon>
    </lineage>
</organism>
<dbReference type="SUPFAM" id="SSF51735">
    <property type="entry name" value="NAD(P)-binding Rossmann-fold domains"/>
    <property type="match status" value="2"/>
</dbReference>
<proteinExistence type="predicted"/>
<sequence length="658" mass="73524">MAKKSFLGFIIDQSRKLPPVVKADLTGKTAIIIGANAGLGYETAQHFANMGVGKLILACRSKDRGEAAVQRLKGATGCSTVELRIVDLADFSSVKAFAEEVERDLERVDILVLNAATITGSNLSYSSTKDGLQVNNISQSLLALLLLPRMLETARRFDTIPRIVAVTSEMHFWATFEDRIFASRNAFEALSSEEYCTPRVLNARYTHTKLLNIFFIRALNNRLKSWQPIIVNSVNPGFCYSELFRNEQTMRLKIGMWFLARPAEAGSRQLVWAAVGKPDGNGQSLADLRGAYIHQAHIDEPSDFVLGEEGKKREDKLWNGTMKKSMLSFLYDQCGAAPPVARADLKGKTVLVVGANTGLGFEATKHFAVMGPERLILACRNQEKGEAAIQRLEEATGYKKAELWLVDLAEFSSTRAFVDRALKDLERLDVLLLNAAMASPNYSQTKDGWESALQVNDLSLSLLALLLLPLVSETSEKFNVHARIVIVSSEVHYWTRFKDDVFESPNAFKLLSSKEYCTPLIFAKRYLDTKLLNIFFTRALNNRLKDKSVIVSAVNPAFCYSELRRERQSVFNTVFEWLFARTAEEGSRQLVFGSVGVPEGGVEQLKGAYIHLNQVTEPSDLVLGEEGKKREDKLWDDLISVLTEVDSRITDVVNKHFQ</sequence>
<protein>
    <recommendedName>
        <fullName evidence="4">WW domain-containing oxidoreductase</fullName>
    </recommendedName>
</protein>
<comment type="caution">
    <text evidence="2">The sequence shown here is derived from an EMBL/GenBank/DDBJ whole genome shotgun (WGS) entry which is preliminary data.</text>
</comment>
<keyword evidence="3" id="KW-1185">Reference proteome</keyword>
<evidence type="ECO:0000313" key="3">
    <source>
        <dbReference type="Proteomes" id="UP001213000"/>
    </source>
</evidence>
<dbReference type="PANTHER" id="PTHR43157">
    <property type="entry name" value="PHOSPHATIDYLINOSITOL-GLYCAN BIOSYNTHESIS CLASS F PROTEIN-RELATED"/>
    <property type="match status" value="1"/>
</dbReference>
<dbReference type="PANTHER" id="PTHR43157:SF31">
    <property type="entry name" value="PHOSPHATIDYLINOSITOL-GLYCAN BIOSYNTHESIS CLASS F PROTEIN"/>
    <property type="match status" value="1"/>
</dbReference>
<dbReference type="Gene3D" id="3.40.50.720">
    <property type="entry name" value="NAD(P)-binding Rossmann-like Domain"/>
    <property type="match status" value="2"/>
</dbReference>
<dbReference type="Proteomes" id="UP001213000">
    <property type="component" value="Unassembled WGS sequence"/>
</dbReference>
<accession>A0AAD5W5E9</accession>
<dbReference type="EMBL" id="JANIEX010000060">
    <property type="protein sequence ID" value="KAJ3574678.1"/>
    <property type="molecule type" value="Genomic_DNA"/>
</dbReference>
<dbReference type="PRINTS" id="PR00081">
    <property type="entry name" value="GDHRDH"/>
</dbReference>
<name>A0AAD5W5E9_9AGAR</name>
<dbReference type="InterPro" id="IPR036291">
    <property type="entry name" value="NAD(P)-bd_dom_sf"/>
</dbReference>
<keyword evidence="1" id="KW-0560">Oxidoreductase</keyword>
<evidence type="ECO:0008006" key="4">
    <source>
        <dbReference type="Google" id="ProtNLM"/>
    </source>
</evidence>
<evidence type="ECO:0000313" key="2">
    <source>
        <dbReference type="EMBL" id="KAJ3574678.1"/>
    </source>
</evidence>
<gene>
    <name evidence="2" type="ORF">NP233_g1598</name>
</gene>
<dbReference type="GO" id="GO:0016491">
    <property type="term" value="F:oxidoreductase activity"/>
    <property type="evidence" value="ECO:0007669"/>
    <property type="project" value="UniProtKB-KW"/>
</dbReference>